<keyword evidence="4" id="KW-0560">Oxidoreductase</keyword>
<dbReference type="GO" id="GO:0004733">
    <property type="term" value="F:pyridoxamine phosphate oxidase activity"/>
    <property type="evidence" value="ECO:0007669"/>
    <property type="project" value="InterPro"/>
</dbReference>
<dbReference type="InterPro" id="IPR024624">
    <property type="entry name" value="Pyridox_Oxase_Alr4036_FMN-bd"/>
</dbReference>
<dbReference type="Proteomes" id="UP000705283">
    <property type="component" value="Unassembled WGS sequence"/>
</dbReference>
<sequence>MKLEDINASAWAKLETATRTPNASFRFLNLCSVDGEGRPQARTVVLRRADRLTCVLEFHTDVRSPKWLEISANSQVTALGYCGETRLQLRLQGMAELHGFGSPVAITAWSKIPAHTRRTYAGGPPGNEQPADTADEQASLISTDEAEGKVHFGVIILRVSVLDWYQLQRENNRRARLTYNDKGITTSHRWINP</sequence>
<comment type="caution">
    <text evidence="6">The sequence shown here is derived from an EMBL/GenBank/DDBJ whole genome shotgun (WGS) entry which is preliminary data.</text>
</comment>
<proteinExistence type="predicted"/>
<dbReference type="AlphaFoldDB" id="A0AA41BYP0"/>
<dbReference type="InterPro" id="IPR000659">
    <property type="entry name" value="Pyridox_Oxase"/>
</dbReference>
<evidence type="ECO:0000256" key="3">
    <source>
        <dbReference type="ARBA" id="ARBA00022643"/>
    </source>
</evidence>
<dbReference type="SUPFAM" id="SSF50475">
    <property type="entry name" value="FMN-binding split barrel"/>
    <property type="match status" value="1"/>
</dbReference>
<reference evidence="7 8" key="2">
    <citation type="journal article" date="2017" name="Int. J. Syst. Evol. Microbiol.">
        <title>Rouxiella badensis sp. nov. and Rouxiella silvae sp. nov. isolated from peat bog soil in Germany and emendation of the genus description.</title>
        <authorList>
            <person name="Le Fleche-Mateos A."/>
            <person name="Kugler J.H."/>
            <person name="Hansen S.H."/>
            <person name="Syldatk C."/>
            <person name="Hausmann R."/>
            <person name="Lomprez F."/>
            <person name="Vandenbogaert M."/>
            <person name="Manuguerra J.C."/>
            <person name="Grimont P.A."/>
        </authorList>
    </citation>
    <scope>NUCLEOTIDE SEQUENCE [LARGE SCALE GENOMIC DNA]</scope>
    <source>
        <strain evidence="7 8">213</strain>
    </source>
</reference>
<evidence type="ECO:0000256" key="2">
    <source>
        <dbReference type="ARBA" id="ARBA00022630"/>
    </source>
</evidence>
<protein>
    <submittedName>
        <fullName evidence="6 7">Pyridoxamine 5'-phosphate oxidase</fullName>
    </submittedName>
</protein>
<dbReference type="Pfam" id="PF12766">
    <property type="entry name" value="Pyridox_oxase_2"/>
    <property type="match status" value="1"/>
</dbReference>
<name>A0AA41BYP0_9GAMM</name>
<reference evidence="6" key="4">
    <citation type="submission" date="2022-09" db="EMBL/GenBank/DDBJ databases">
        <title>Rouxiella aceris sp. nov., isolated from tree sap and emended description of the genus Rhouxiella.</title>
        <authorList>
            <person name="Kim I.S."/>
        </authorList>
    </citation>
    <scope>NUCLEOTIDE SEQUENCE</scope>
    <source>
        <strain evidence="6">SAP-2</strain>
    </source>
</reference>
<comment type="cofactor">
    <cofactor evidence="1">
        <name>FMN</name>
        <dbReference type="ChEBI" id="CHEBI:58210"/>
    </cofactor>
</comment>
<dbReference type="PANTHER" id="PTHR10851">
    <property type="entry name" value="PYRIDOXINE-5-PHOSPHATE OXIDASE"/>
    <property type="match status" value="1"/>
</dbReference>
<evidence type="ECO:0000313" key="9">
    <source>
        <dbReference type="Proteomes" id="UP000705283"/>
    </source>
</evidence>
<evidence type="ECO:0000259" key="5">
    <source>
        <dbReference type="Pfam" id="PF12766"/>
    </source>
</evidence>
<reference evidence="6" key="3">
    <citation type="submission" date="2020-11" db="EMBL/GenBank/DDBJ databases">
        <authorList>
            <person name="Lee S.D."/>
        </authorList>
    </citation>
    <scope>NUCLEOTIDE SEQUENCE</scope>
    <source>
        <strain evidence="6">SAP-2</strain>
    </source>
</reference>
<dbReference type="Proteomes" id="UP000192722">
    <property type="component" value="Unassembled WGS sequence"/>
</dbReference>
<gene>
    <name evidence="7" type="ORF">BS639_01395</name>
    <name evidence="6" type="ORF">ITX54_21490</name>
</gene>
<dbReference type="EMBL" id="JADMKS010000010">
    <property type="protein sequence ID" value="MBF6639239.1"/>
    <property type="molecule type" value="Genomic_DNA"/>
</dbReference>
<dbReference type="PANTHER" id="PTHR10851:SF3">
    <property type="entry name" value="PYRIDOXINE_PYRIDOXAMINE 5'-PHOSPHATE OXIDASE 2"/>
    <property type="match status" value="1"/>
</dbReference>
<keyword evidence="3" id="KW-0288">FMN</keyword>
<feature type="domain" description="Pyridoxamine 5'-phosphate oxidase Alr4036 family FMN-binding" evidence="5">
    <location>
        <begin position="11"/>
        <end position="98"/>
    </location>
</feature>
<reference evidence="7" key="1">
    <citation type="submission" date="2016-12" db="EMBL/GenBank/DDBJ databases">
        <authorList>
            <person name="Le Fleche-Mateos A."/>
        </authorList>
    </citation>
    <scope>NUCLEOTIDE SEQUENCE</scope>
    <source>
        <strain evidence="7">213</strain>
    </source>
</reference>
<evidence type="ECO:0000256" key="1">
    <source>
        <dbReference type="ARBA" id="ARBA00001917"/>
    </source>
</evidence>
<dbReference type="GO" id="GO:0010181">
    <property type="term" value="F:FMN binding"/>
    <property type="evidence" value="ECO:0007669"/>
    <property type="project" value="InterPro"/>
</dbReference>
<keyword evidence="8" id="KW-1185">Reference proteome</keyword>
<evidence type="ECO:0000313" key="6">
    <source>
        <dbReference type="EMBL" id="MBF6639239.1"/>
    </source>
</evidence>
<dbReference type="EMBL" id="MRWD01000002">
    <property type="protein sequence ID" value="ORJ23121.1"/>
    <property type="molecule type" value="Genomic_DNA"/>
</dbReference>
<evidence type="ECO:0000313" key="7">
    <source>
        <dbReference type="EMBL" id="ORJ23121.1"/>
    </source>
</evidence>
<dbReference type="InterPro" id="IPR012349">
    <property type="entry name" value="Split_barrel_FMN-bd"/>
</dbReference>
<organism evidence="6 9">
    <name type="scientific">Rouxiella silvae</name>
    <dbReference type="NCBI Taxonomy" id="1646373"/>
    <lineage>
        <taxon>Bacteria</taxon>
        <taxon>Pseudomonadati</taxon>
        <taxon>Pseudomonadota</taxon>
        <taxon>Gammaproteobacteria</taxon>
        <taxon>Enterobacterales</taxon>
        <taxon>Yersiniaceae</taxon>
        <taxon>Rouxiella</taxon>
    </lineage>
</organism>
<accession>A0AA41BYP0</accession>
<evidence type="ECO:0000256" key="4">
    <source>
        <dbReference type="ARBA" id="ARBA00023002"/>
    </source>
</evidence>
<dbReference type="GO" id="GO:0008615">
    <property type="term" value="P:pyridoxine biosynthetic process"/>
    <property type="evidence" value="ECO:0007669"/>
    <property type="project" value="InterPro"/>
</dbReference>
<keyword evidence="2" id="KW-0285">Flavoprotein</keyword>
<evidence type="ECO:0000313" key="8">
    <source>
        <dbReference type="Proteomes" id="UP000192722"/>
    </source>
</evidence>
<dbReference type="Gene3D" id="2.30.110.10">
    <property type="entry name" value="Electron Transport, Fmn-binding Protein, Chain A"/>
    <property type="match status" value="1"/>
</dbReference>